<dbReference type="EMBL" id="BSXS01010054">
    <property type="protein sequence ID" value="GME97283.1"/>
    <property type="molecule type" value="Genomic_DNA"/>
</dbReference>
<reference evidence="1" key="1">
    <citation type="submission" date="2023-04" db="EMBL/GenBank/DDBJ databases">
        <title>Ambrosiozyma monospora NBRC 10751.</title>
        <authorList>
            <person name="Ichikawa N."/>
            <person name="Sato H."/>
            <person name="Tonouchi N."/>
        </authorList>
    </citation>
    <scope>NUCLEOTIDE SEQUENCE</scope>
    <source>
        <strain evidence="1">NBRC 10751</strain>
    </source>
</reference>
<proteinExistence type="predicted"/>
<evidence type="ECO:0000313" key="2">
    <source>
        <dbReference type="Proteomes" id="UP001165064"/>
    </source>
</evidence>
<name>A0ACB5TYG6_AMBMO</name>
<sequence length="329" mass="35779">MIVDGNELTMLKERLNSAGSTYEKLERICTDEKQQVAELVSHRTEIMGDTFSEVQQKTPQDYLRFEELLNNSLTSLQKFTGDDTRRVIAEVEIETIQTATEGKDMTIIRVEEKKKKSRFGSLFKKGAHDQPGDQESDDVQSLASGMSKIHTTSGGLKKGRLFGAVSRNISMVSHGTTSTSRSAADSASPTATAMYAYSATGDDELTIHAGDVIKVTELDDGSGWTTVELNGEVGMVPTSYIRVIEPVVVASAPASSGKKQGPKVAPRRGAKKVKYMEILYDYNAQGEDEVTVLAGDKVLVVTEDDGSGWTEGEIEGEKGLFPTSYGRMV</sequence>
<dbReference type="Proteomes" id="UP001165064">
    <property type="component" value="Unassembled WGS sequence"/>
</dbReference>
<accession>A0ACB5TYG6</accession>
<protein>
    <submittedName>
        <fullName evidence="1">Unnamed protein product</fullName>
    </submittedName>
</protein>
<organism evidence="1 2">
    <name type="scientific">Ambrosiozyma monospora</name>
    <name type="common">Yeast</name>
    <name type="synonym">Endomycopsis monosporus</name>
    <dbReference type="NCBI Taxonomy" id="43982"/>
    <lineage>
        <taxon>Eukaryota</taxon>
        <taxon>Fungi</taxon>
        <taxon>Dikarya</taxon>
        <taxon>Ascomycota</taxon>
        <taxon>Saccharomycotina</taxon>
        <taxon>Pichiomycetes</taxon>
        <taxon>Pichiales</taxon>
        <taxon>Pichiaceae</taxon>
        <taxon>Ambrosiozyma</taxon>
    </lineage>
</organism>
<evidence type="ECO:0000313" key="1">
    <source>
        <dbReference type="EMBL" id="GME97283.1"/>
    </source>
</evidence>
<comment type="caution">
    <text evidence="1">The sequence shown here is derived from an EMBL/GenBank/DDBJ whole genome shotgun (WGS) entry which is preliminary data.</text>
</comment>
<keyword evidence="2" id="KW-1185">Reference proteome</keyword>
<gene>
    <name evidence="1" type="ORF">Amon02_001020300</name>
</gene>